<dbReference type="RefSeq" id="WP_175363190.1">
    <property type="nucleotide sequence ID" value="NZ_JABXFZ010000059.1"/>
</dbReference>
<reference evidence="1 2" key="1">
    <citation type="journal article" date="2020" name="Front. Plant Sci.">
        <title>Isolation of Rhizosphere Bacteria That Improve Quality and Water Stress Tolerance in Greenhouse Ornamentals.</title>
        <authorList>
            <person name="Nordstedt N.P."/>
            <person name="Jones M.L."/>
        </authorList>
    </citation>
    <scope>NUCLEOTIDE SEQUENCE [LARGE SCALE GENOMIC DNA]</scope>
    <source>
        <strain evidence="1 2">C7D2</strain>
    </source>
</reference>
<proteinExistence type="predicted"/>
<dbReference type="AlphaFoldDB" id="A0A7Y5Z731"/>
<accession>A0A7Y5Z731</accession>
<name>A0A7Y5Z731_9PSED</name>
<gene>
    <name evidence="1" type="ORF">HNO91_17785</name>
</gene>
<evidence type="ECO:0000313" key="1">
    <source>
        <dbReference type="EMBL" id="NUT88290.1"/>
    </source>
</evidence>
<dbReference type="EMBL" id="JABFMR010000016">
    <property type="protein sequence ID" value="NUT88290.1"/>
    <property type="molecule type" value="Genomic_DNA"/>
</dbReference>
<protein>
    <submittedName>
        <fullName evidence="1">Uncharacterized protein</fullName>
    </submittedName>
</protein>
<evidence type="ECO:0000313" key="2">
    <source>
        <dbReference type="Proteomes" id="UP000536720"/>
    </source>
</evidence>
<comment type="caution">
    <text evidence="1">The sequence shown here is derived from an EMBL/GenBank/DDBJ whole genome shotgun (WGS) entry which is preliminary data.</text>
</comment>
<organism evidence="1 2">
    <name type="scientific">Pseudomonas corrugata</name>
    <dbReference type="NCBI Taxonomy" id="47879"/>
    <lineage>
        <taxon>Bacteria</taxon>
        <taxon>Pseudomonadati</taxon>
        <taxon>Pseudomonadota</taxon>
        <taxon>Gammaproteobacteria</taxon>
        <taxon>Pseudomonadales</taxon>
        <taxon>Pseudomonadaceae</taxon>
        <taxon>Pseudomonas</taxon>
    </lineage>
</organism>
<sequence length="173" mass="19017">MKSTVSDAYHAHPMAPDATLRCLTDAMGSDTWQRVLAQRFSSPDDCVAEIFNSRRPGGAYRCTRWDGVPSGWAVYFRFHERAGYDGSMKLVLHSEDEDASSTVFDVLSTACASKGIEQGVHTLISVVDSHMQHHASWFSDSPFLLGGAVGARGNSMLNVFYRKLLDDSAGHSR</sequence>
<dbReference type="Proteomes" id="UP000536720">
    <property type="component" value="Unassembled WGS sequence"/>
</dbReference>